<dbReference type="STRING" id="40571.SAMN05660733_02867"/>
<dbReference type="SUPFAM" id="SSF51735">
    <property type="entry name" value="NAD(P)-binding Rossmann-fold domains"/>
    <property type="match status" value="1"/>
</dbReference>
<dbReference type="Gene3D" id="3.40.50.720">
    <property type="entry name" value="NAD(P)-binding Rossmann-like Domain"/>
    <property type="match status" value="1"/>
</dbReference>
<keyword evidence="3" id="KW-1185">Reference proteome</keyword>
<protein>
    <submittedName>
        <fullName evidence="2">Nucleoside-diphosphate-sugar epimerase</fullName>
    </submittedName>
</protein>
<name>A0A1W2DDF7_9PSEU</name>
<dbReference type="Proteomes" id="UP000192840">
    <property type="component" value="Unassembled WGS sequence"/>
</dbReference>
<organism evidence="2 3">
    <name type="scientific">Lentzea albidocapillata</name>
    <dbReference type="NCBI Taxonomy" id="40571"/>
    <lineage>
        <taxon>Bacteria</taxon>
        <taxon>Bacillati</taxon>
        <taxon>Actinomycetota</taxon>
        <taxon>Actinomycetes</taxon>
        <taxon>Pseudonocardiales</taxon>
        <taxon>Pseudonocardiaceae</taxon>
        <taxon>Lentzea</taxon>
    </lineage>
</organism>
<feature type="domain" description="NAD-dependent epimerase/dehydratase" evidence="1">
    <location>
        <begin position="4"/>
        <end position="172"/>
    </location>
</feature>
<dbReference type="PANTHER" id="PTHR48079:SF6">
    <property type="entry name" value="NAD(P)-BINDING DOMAIN-CONTAINING PROTEIN-RELATED"/>
    <property type="match status" value="1"/>
</dbReference>
<dbReference type="RefSeq" id="WP_030477476.1">
    <property type="nucleotide sequence ID" value="NZ_FWYC01000007.1"/>
</dbReference>
<dbReference type="EMBL" id="FWYC01000007">
    <property type="protein sequence ID" value="SMC95116.1"/>
    <property type="molecule type" value="Genomic_DNA"/>
</dbReference>
<dbReference type="PANTHER" id="PTHR48079">
    <property type="entry name" value="PROTEIN YEEZ"/>
    <property type="match status" value="1"/>
</dbReference>
<reference evidence="3" key="1">
    <citation type="submission" date="2017-04" db="EMBL/GenBank/DDBJ databases">
        <authorList>
            <person name="Varghese N."/>
            <person name="Submissions S."/>
        </authorList>
    </citation>
    <scope>NUCLEOTIDE SEQUENCE [LARGE SCALE GENOMIC DNA]</scope>
    <source>
        <strain evidence="3">DSM 44073</strain>
    </source>
</reference>
<dbReference type="InterPro" id="IPR001509">
    <property type="entry name" value="Epimerase_deHydtase"/>
</dbReference>
<evidence type="ECO:0000313" key="3">
    <source>
        <dbReference type="Proteomes" id="UP000192840"/>
    </source>
</evidence>
<dbReference type="InterPro" id="IPR036291">
    <property type="entry name" value="NAD(P)-bd_dom_sf"/>
</dbReference>
<proteinExistence type="predicted"/>
<dbReference type="Pfam" id="PF01370">
    <property type="entry name" value="Epimerase"/>
    <property type="match status" value="1"/>
</dbReference>
<accession>A0A1W2DDF7</accession>
<sequence>MKTIVVGGTGYLGFHVVGALLRHGHDVSVVGRSHNSNLPSDVEFYEGDASSLPQSDWKPILKGHEALVFAAGVDSRAQASRPSGAYFQHHNVDAVGRMMEAARQTGITSAVIHGSYNITLNRQRPELGLPDRHPYIASRADQAIQARKAAGGSCSVAVLEIPYVFGATPGRPSQFEYMLPWFRGETSLPLMTPPGGTALVSAAAIGAASCTALTSRLEGDFPVAQANLEWTELVSRLARLAGHPNPDDVRQVPARTFQRFMRFNGFRDLERGVDTGLDYAHYGELYTSKMFVPTCLPELGITDDDLDSALRETVGAPPPTYAQ</sequence>
<dbReference type="AlphaFoldDB" id="A0A1W2DDF7"/>
<dbReference type="InterPro" id="IPR051783">
    <property type="entry name" value="NAD(P)-dependent_oxidoreduct"/>
</dbReference>
<evidence type="ECO:0000313" key="2">
    <source>
        <dbReference type="EMBL" id="SMC95116.1"/>
    </source>
</evidence>
<dbReference type="GO" id="GO:0004029">
    <property type="term" value="F:aldehyde dehydrogenase (NAD+) activity"/>
    <property type="evidence" value="ECO:0007669"/>
    <property type="project" value="TreeGrafter"/>
</dbReference>
<dbReference type="OrthoDB" id="5723970at2"/>
<dbReference type="GO" id="GO:0005737">
    <property type="term" value="C:cytoplasm"/>
    <property type="evidence" value="ECO:0007669"/>
    <property type="project" value="TreeGrafter"/>
</dbReference>
<gene>
    <name evidence="2" type="ORF">SAMN05660733_02867</name>
</gene>
<evidence type="ECO:0000259" key="1">
    <source>
        <dbReference type="Pfam" id="PF01370"/>
    </source>
</evidence>